<dbReference type="Proteomes" id="UP000019151">
    <property type="component" value="Plasmid 1"/>
</dbReference>
<keyword evidence="3" id="KW-1185">Reference proteome</keyword>
<sequence>MAWTSPLDSRPLRPVPVLWLLVPWAALFLWTAVTTARVARAAPSPGGQGQLGAMAVLALLGISLWGGVFGLGLTWIWLALAVPGIGRPGLWLAAACFAARGSCRTASMFGTPGAASGYSAARPPSAPCTQS</sequence>
<gene>
    <name evidence="2" type="ORF">J421_5307</name>
</gene>
<dbReference type="HOGENOM" id="CLU_1924548_0_0_0"/>
<dbReference type="InParanoid" id="W0RQV1"/>
<protein>
    <submittedName>
        <fullName evidence="2">Uncharacterized protein</fullName>
    </submittedName>
</protein>
<evidence type="ECO:0000313" key="3">
    <source>
        <dbReference type="Proteomes" id="UP000019151"/>
    </source>
</evidence>
<name>W0RQV1_9BACT</name>
<feature type="transmembrane region" description="Helical" evidence="1">
    <location>
        <begin position="51"/>
        <end position="69"/>
    </location>
</feature>
<keyword evidence="1" id="KW-0472">Membrane</keyword>
<organism evidence="2 3">
    <name type="scientific">Gemmatirosa kalamazoonensis</name>
    <dbReference type="NCBI Taxonomy" id="861299"/>
    <lineage>
        <taxon>Bacteria</taxon>
        <taxon>Pseudomonadati</taxon>
        <taxon>Gemmatimonadota</taxon>
        <taxon>Gemmatimonadia</taxon>
        <taxon>Gemmatimonadales</taxon>
        <taxon>Gemmatimonadaceae</taxon>
        <taxon>Gemmatirosa</taxon>
    </lineage>
</organism>
<dbReference type="EMBL" id="CP007129">
    <property type="protein sequence ID" value="AHG92842.1"/>
    <property type="molecule type" value="Genomic_DNA"/>
</dbReference>
<proteinExistence type="predicted"/>
<dbReference type="AlphaFoldDB" id="W0RQV1"/>
<geneLocation type="plasmid" evidence="2 3">
    <name>1</name>
</geneLocation>
<evidence type="ECO:0000313" key="2">
    <source>
        <dbReference type="EMBL" id="AHG92842.1"/>
    </source>
</evidence>
<reference evidence="2 3" key="1">
    <citation type="journal article" date="2014" name="Genome Announc.">
        <title>Genome Sequence and Methylome of Soil Bacterium Gemmatirosa kalamazoonensis KBS708T, a Member of the Rarely Cultivated Gemmatimonadetes Phylum.</title>
        <authorList>
            <person name="Debruyn J.M."/>
            <person name="Radosevich M."/>
            <person name="Wommack K.E."/>
            <person name="Polson S.W."/>
            <person name="Hauser L.J."/>
            <person name="Fawaz M.N."/>
            <person name="Korlach J."/>
            <person name="Tsai Y.C."/>
        </authorList>
    </citation>
    <scope>NUCLEOTIDE SEQUENCE [LARGE SCALE GENOMIC DNA]</scope>
    <source>
        <strain evidence="2 3">KBS708</strain>
        <plasmid evidence="3">Plasmid 1</plasmid>
    </source>
</reference>
<accession>W0RQV1</accession>
<keyword evidence="2" id="KW-0614">Plasmid</keyword>
<keyword evidence="1" id="KW-0812">Transmembrane</keyword>
<feature type="transmembrane region" description="Helical" evidence="1">
    <location>
        <begin position="17"/>
        <end position="39"/>
    </location>
</feature>
<dbReference type="KEGG" id="gba:J421_5307"/>
<dbReference type="RefSeq" id="WP_148306559.1">
    <property type="nucleotide sequence ID" value="NZ_CP007129.1"/>
</dbReference>
<keyword evidence="1" id="KW-1133">Transmembrane helix</keyword>
<evidence type="ECO:0000256" key="1">
    <source>
        <dbReference type="SAM" id="Phobius"/>
    </source>
</evidence>